<proteinExistence type="predicted"/>
<organism evidence="2 3">
    <name type="scientific">Streptococcus mitis</name>
    <dbReference type="NCBI Taxonomy" id="28037"/>
    <lineage>
        <taxon>Bacteria</taxon>
        <taxon>Bacillati</taxon>
        <taxon>Bacillota</taxon>
        <taxon>Bacilli</taxon>
        <taxon>Lactobacillales</taxon>
        <taxon>Streptococcaceae</taxon>
        <taxon>Streptococcus</taxon>
        <taxon>Streptococcus mitis group</taxon>
    </lineage>
</organism>
<keyword evidence="1" id="KW-0472">Membrane</keyword>
<reference evidence="2 3" key="1">
    <citation type="submission" date="2016-01" db="EMBL/GenBank/DDBJ databases">
        <title>Highly variable Streptococcus oralis are common among viridans streptococci isolated from primates.</title>
        <authorList>
            <person name="Denapaite D."/>
            <person name="Rieger M."/>
            <person name="Koendgen S."/>
            <person name="Brueckner R."/>
            <person name="Ochigava I."/>
            <person name="Kappeler P."/>
            <person name="Maetz-Rensing K."/>
            <person name="Leendertz F."/>
            <person name="Hakenbeck R."/>
        </authorList>
    </citation>
    <scope>NUCLEOTIDE SEQUENCE [LARGE SCALE GENOMIC DNA]</scope>
    <source>
        <strain evidence="2 3">10712</strain>
    </source>
</reference>
<dbReference type="EC" id="1.4.1.13" evidence="2"/>
<keyword evidence="1" id="KW-0812">Transmembrane</keyword>
<keyword evidence="2" id="KW-0560">Oxidoreductase</keyword>
<gene>
    <name evidence="2" type="ORF">SMI10712_00480</name>
</gene>
<feature type="transmembrane region" description="Helical" evidence="1">
    <location>
        <begin position="43"/>
        <end position="62"/>
    </location>
</feature>
<dbReference type="PATRIC" id="fig|28037.237.peg.1807"/>
<dbReference type="AlphaFoldDB" id="A0A150NGX9"/>
<protein>
    <submittedName>
        <fullName evidence="2">Glutamate synthase (NADPH) large chain</fullName>
        <ecNumber evidence="2">1.4.1.13</ecNumber>
    </submittedName>
</protein>
<accession>A0A150NGX9</accession>
<dbReference type="EMBL" id="LROT01000031">
    <property type="protein sequence ID" value="KYF32728.1"/>
    <property type="molecule type" value="Genomic_DNA"/>
</dbReference>
<name>A0A150NGX9_STRMT</name>
<sequence length="104" mass="12186">MTRLKSFITRYSKVYIGLVLLIWIAFFFVPWDKPVLGISINLLIMQKVLLVFGILSILMALLSKKVSLFVFGLICCLSFWINLFILFAILPIFWQLKYHKNQRG</sequence>
<comment type="caution">
    <text evidence="2">The sequence shown here is derived from an EMBL/GenBank/DDBJ whole genome shotgun (WGS) entry which is preliminary data.</text>
</comment>
<evidence type="ECO:0000313" key="2">
    <source>
        <dbReference type="EMBL" id="KYF32728.1"/>
    </source>
</evidence>
<feature type="transmembrane region" description="Helical" evidence="1">
    <location>
        <begin position="12"/>
        <end position="31"/>
    </location>
</feature>
<keyword evidence="1" id="KW-1133">Transmembrane helix</keyword>
<dbReference type="GO" id="GO:0004355">
    <property type="term" value="F:glutamate synthase (NADPH) activity"/>
    <property type="evidence" value="ECO:0007669"/>
    <property type="project" value="UniProtKB-EC"/>
</dbReference>
<evidence type="ECO:0000313" key="3">
    <source>
        <dbReference type="Proteomes" id="UP000075618"/>
    </source>
</evidence>
<dbReference type="Proteomes" id="UP000075618">
    <property type="component" value="Unassembled WGS sequence"/>
</dbReference>
<evidence type="ECO:0000256" key="1">
    <source>
        <dbReference type="SAM" id="Phobius"/>
    </source>
</evidence>
<feature type="transmembrane region" description="Helical" evidence="1">
    <location>
        <begin position="69"/>
        <end position="94"/>
    </location>
</feature>